<dbReference type="InterPro" id="IPR046928">
    <property type="entry name" value="SDO1/SBDS_C"/>
</dbReference>
<dbReference type="Gene3D" id="3.30.1250.10">
    <property type="entry name" value="Ribosome maturation protein SBDS, N-terminal domain"/>
    <property type="match status" value="1"/>
</dbReference>
<gene>
    <name evidence="5" type="ORF">E2N92_10375</name>
</gene>
<dbReference type="Proteomes" id="UP000826709">
    <property type="component" value="Chromosome"/>
</dbReference>
<dbReference type="Gene3D" id="1.10.10.900">
    <property type="entry name" value="SBDS protein C-terminal domain, subdomain 1"/>
    <property type="match status" value="1"/>
</dbReference>
<dbReference type="Pfam" id="PF20268">
    <property type="entry name" value="SBDS_C"/>
    <property type="match status" value="1"/>
</dbReference>
<dbReference type="EMBL" id="CP037968">
    <property type="protein sequence ID" value="QYZ79805.1"/>
    <property type="molecule type" value="Genomic_DNA"/>
</dbReference>
<feature type="domain" description="Ribosome maturation protein SDO1/SBDS N-terminal" evidence="2">
    <location>
        <begin position="7"/>
        <end position="93"/>
    </location>
</feature>
<dbReference type="InterPro" id="IPR037188">
    <property type="entry name" value="Sdo1/SBDS_central_sf"/>
</dbReference>
<dbReference type="InterPro" id="IPR002140">
    <property type="entry name" value="Sdo1/SBDS"/>
</dbReference>
<evidence type="ECO:0000256" key="1">
    <source>
        <dbReference type="ARBA" id="ARBA00007433"/>
    </source>
</evidence>
<sequence>MIPLDRAVVARLESHGERFEIGVDPDLAQQVRQGAEIPIEDVVAAETVFENFAHGDRASEETLQKVFETTEFEPIARRILTKGEIHLTSDQRKRMIEERRRQVVTYIARNAVNPQTKLPHPPQRIEMAMEEARVNIDPFKSVEEQVKVAMKALRPIIPIRFEELRVAVRIPADHAPRAYGEMQAAVTVEREEWQNDGSWICVCRIPAGVQNDFYTLVNRLSKGDGEVKVLEQVY</sequence>
<dbReference type="PANTHER" id="PTHR10927">
    <property type="entry name" value="RIBOSOME MATURATION PROTEIN SBDS"/>
    <property type="match status" value="1"/>
</dbReference>
<reference evidence="5" key="2">
    <citation type="submission" date="2019-03" db="EMBL/GenBank/DDBJ databases">
        <authorList>
            <person name="Chen S.-C."/>
            <person name="Wu S.-Y."/>
            <person name="Lai M.-C."/>
        </authorList>
    </citation>
    <scope>NUCLEOTIDE SEQUENCE</scope>
    <source>
        <strain evidence="5">ML15</strain>
    </source>
</reference>
<reference evidence="5" key="1">
    <citation type="journal article" date="2005" name="Int. J. Syst. Evol. Microbiol.">
        <title>Methanofollis formosanus sp. nov., isolated from a fish pond.</title>
        <authorList>
            <person name="Wu S.Y."/>
            <person name="Chen S.C."/>
            <person name="Lai M.C."/>
        </authorList>
    </citation>
    <scope>NUCLEOTIDE SEQUENCE</scope>
    <source>
        <strain evidence="5">ML15</strain>
    </source>
</reference>
<dbReference type="GO" id="GO:0042256">
    <property type="term" value="P:cytosolic ribosome assembly"/>
    <property type="evidence" value="ECO:0007669"/>
    <property type="project" value="InterPro"/>
</dbReference>
<dbReference type="SUPFAM" id="SSF109728">
    <property type="entry name" value="Hypothetical protein AF0491, middle domain"/>
    <property type="match status" value="1"/>
</dbReference>
<evidence type="ECO:0000313" key="6">
    <source>
        <dbReference type="Proteomes" id="UP000826709"/>
    </source>
</evidence>
<dbReference type="InterPro" id="IPR036786">
    <property type="entry name" value="Ribosome_mat_SBDS_N_sf"/>
</dbReference>
<name>A0A8G1A2D0_9EURY</name>
<evidence type="ECO:0000313" key="5">
    <source>
        <dbReference type="EMBL" id="QYZ79805.1"/>
    </source>
</evidence>
<dbReference type="Pfam" id="PF09377">
    <property type="entry name" value="SBDS_domain_II"/>
    <property type="match status" value="1"/>
</dbReference>
<organism evidence="5 6">
    <name type="scientific">Methanofollis formosanus</name>
    <dbReference type="NCBI Taxonomy" id="299308"/>
    <lineage>
        <taxon>Archaea</taxon>
        <taxon>Methanobacteriati</taxon>
        <taxon>Methanobacteriota</taxon>
        <taxon>Stenosarchaea group</taxon>
        <taxon>Methanomicrobia</taxon>
        <taxon>Methanomicrobiales</taxon>
        <taxon>Methanomicrobiaceae</taxon>
        <taxon>Methanofollis</taxon>
    </lineage>
</organism>
<comment type="similarity">
    <text evidence="1">Belongs to the SDO1/SBDS family.</text>
</comment>
<evidence type="ECO:0000259" key="2">
    <source>
        <dbReference type="Pfam" id="PF01172"/>
    </source>
</evidence>
<dbReference type="SUPFAM" id="SSF89895">
    <property type="entry name" value="FYSH domain"/>
    <property type="match status" value="1"/>
</dbReference>
<feature type="domain" description="Ribosome maturation protein SDO1/SBDS C-terminal" evidence="4">
    <location>
        <begin position="165"/>
        <end position="231"/>
    </location>
</feature>
<evidence type="ECO:0000259" key="3">
    <source>
        <dbReference type="Pfam" id="PF09377"/>
    </source>
</evidence>
<evidence type="ECO:0000259" key="4">
    <source>
        <dbReference type="Pfam" id="PF20268"/>
    </source>
</evidence>
<dbReference type="PANTHER" id="PTHR10927:SF4">
    <property type="entry name" value="RIBOSOME MATURATION PROTEIN SDO1 HOMOLOG"/>
    <property type="match status" value="1"/>
</dbReference>
<dbReference type="RefSeq" id="WP_220681113.1">
    <property type="nucleotide sequence ID" value="NZ_CP037968.1"/>
</dbReference>
<dbReference type="InterPro" id="IPR039100">
    <property type="entry name" value="Sdo1/SBDS-like"/>
</dbReference>
<dbReference type="InterPro" id="IPR035647">
    <property type="entry name" value="EFG_III/V"/>
</dbReference>
<dbReference type="NCBIfam" id="TIGR00291">
    <property type="entry name" value="RNA_SBDS"/>
    <property type="match status" value="1"/>
</dbReference>
<dbReference type="SUPFAM" id="SSF54980">
    <property type="entry name" value="EF-G C-terminal domain-like"/>
    <property type="match status" value="1"/>
</dbReference>
<proteinExistence type="inferred from homology"/>
<protein>
    <submittedName>
        <fullName evidence="5">Ribosome assembly factor SBDS</fullName>
    </submittedName>
</protein>
<feature type="domain" description="Ribosome maturation protein SDO1/SBDS central" evidence="3">
    <location>
        <begin position="101"/>
        <end position="162"/>
    </location>
</feature>
<dbReference type="OrthoDB" id="84504at2157"/>
<dbReference type="Pfam" id="PF01172">
    <property type="entry name" value="SBDS_N"/>
    <property type="match status" value="1"/>
</dbReference>
<dbReference type="InterPro" id="IPR019783">
    <property type="entry name" value="SDO1/SBDS_N"/>
</dbReference>
<dbReference type="KEGG" id="mfk:E2N92_10375"/>
<dbReference type="Gene3D" id="3.30.70.240">
    <property type="match status" value="1"/>
</dbReference>
<dbReference type="InterPro" id="IPR018978">
    <property type="entry name" value="SDO1/SBDS_central"/>
</dbReference>
<accession>A0A8G1A2D0</accession>
<keyword evidence="6" id="KW-1185">Reference proteome</keyword>
<dbReference type="AlphaFoldDB" id="A0A8G1A2D0"/>